<evidence type="ECO:0000313" key="4">
    <source>
        <dbReference type="Proteomes" id="UP001604277"/>
    </source>
</evidence>
<proteinExistence type="inferred from homology"/>
<accession>A0ABD1QLP4</accession>
<sequence length="141" mass="15731">MDYAFEFIINNHGLTTESNYPYKGIDGTCNTQASHAFKIIGNEDVPVDSEFALLKAVANQPVYVTIDSSQSEFQFYKSGVFTGDCETDLDHGVTAVGYGTNGAECMYLHIHYTLYIVGAYVGGERETFSDLFFFRNIVRAF</sequence>
<dbReference type="SMART" id="SM00645">
    <property type="entry name" value="Pept_C1"/>
    <property type="match status" value="1"/>
</dbReference>
<dbReference type="InterPro" id="IPR038765">
    <property type="entry name" value="Papain-like_cys_pep_sf"/>
</dbReference>
<dbReference type="InterPro" id="IPR000668">
    <property type="entry name" value="Peptidase_C1A_C"/>
</dbReference>
<reference evidence="4" key="1">
    <citation type="submission" date="2024-07" db="EMBL/GenBank/DDBJ databases">
        <title>Two chromosome-level genome assemblies of Korean endemic species Abeliophyllum distichum and Forsythia ovata (Oleaceae).</title>
        <authorList>
            <person name="Jang H."/>
        </authorList>
    </citation>
    <scope>NUCLEOTIDE SEQUENCE [LARGE SCALE GENOMIC DNA]</scope>
</reference>
<name>A0ABD1QLP4_9LAMI</name>
<evidence type="ECO:0000256" key="1">
    <source>
        <dbReference type="ARBA" id="ARBA00008455"/>
    </source>
</evidence>
<dbReference type="Pfam" id="PF00112">
    <property type="entry name" value="Peptidase_C1"/>
    <property type="match status" value="1"/>
</dbReference>
<protein>
    <submittedName>
        <fullName evidence="3">KDEL-tailed cysteine endopeptidase CEP2</fullName>
    </submittedName>
</protein>
<dbReference type="InterPro" id="IPR025660">
    <property type="entry name" value="Pept_his_AS"/>
</dbReference>
<dbReference type="EMBL" id="JBFOLJ010000014">
    <property type="protein sequence ID" value="KAL2477150.1"/>
    <property type="molecule type" value="Genomic_DNA"/>
</dbReference>
<comment type="caution">
    <text evidence="3">The sequence shown here is derived from an EMBL/GenBank/DDBJ whole genome shotgun (WGS) entry which is preliminary data.</text>
</comment>
<dbReference type="PANTHER" id="PTHR12411">
    <property type="entry name" value="CYSTEINE PROTEASE FAMILY C1-RELATED"/>
    <property type="match status" value="1"/>
</dbReference>
<comment type="similarity">
    <text evidence="1">Belongs to the peptidase C1 family.</text>
</comment>
<dbReference type="Gene3D" id="3.90.70.10">
    <property type="entry name" value="Cysteine proteinases"/>
    <property type="match status" value="1"/>
</dbReference>
<feature type="domain" description="Peptidase C1A papain C-terminal" evidence="2">
    <location>
        <begin position="1"/>
        <end position="117"/>
    </location>
</feature>
<dbReference type="SUPFAM" id="SSF54001">
    <property type="entry name" value="Cysteine proteinases"/>
    <property type="match status" value="1"/>
</dbReference>
<organism evidence="3 4">
    <name type="scientific">Forsythia ovata</name>
    <dbReference type="NCBI Taxonomy" id="205694"/>
    <lineage>
        <taxon>Eukaryota</taxon>
        <taxon>Viridiplantae</taxon>
        <taxon>Streptophyta</taxon>
        <taxon>Embryophyta</taxon>
        <taxon>Tracheophyta</taxon>
        <taxon>Spermatophyta</taxon>
        <taxon>Magnoliopsida</taxon>
        <taxon>eudicotyledons</taxon>
        <taxon>Gunneridae</taxon>
        <taxon>Pentapetalae</taxon>
        <taxon>asterids</taxon>
        <taxon>lamiids</taxon>
        <taxon>Lamiales</taxon>
        <taxon>Oleaceae</taxon>
        <taxon>Forsythieae</taxon>
        <taxon>Forsythia</taxon>
    </lineage>
</organism>
<gene>
    <name evidence="3" type="ORF">Fot_46164</name>
</gene>
<dbReference type="InterPro" id="IPR013128">
    <property type="entry name" value="Peptidase_C1A"/>
</dbReference>
<evidence type="ECO:0000259" key="2">
    <source>
        <dbReference type="SMART" id="SM00645"/>
    </source>
</evidence>
<dbReference type="AlphaFoldDB" id="A0ABD1QLP4"/>
<evidence type="ECO:0000313" key="3">
    <source>
        <dbReference type="EMBL" id="KAL2477150.1"/>
    </source>
</evidence>
<dbReference type="Proteomes" id="UP001604277">
    <property type="component" value="Unassembled WGS sequence"/>
</dbReference>
<dbReference type="PROSITE" id="PS00639">
    <property type="entry name" value="THIOL_PROTEASE_HIS"/>
    <property type="match status" value="1"/>
</dbReference>
<keyword evidence="4" id="KW-1185">Reference proteome</keyword>